<name>A0AAN7UBF3_9PEZI</name>
<evidence type="ECO:0000313" key="2">
    <source>
        <dbReference type="Proteomes" id="UP001305414"/>
    </source>
</evidence>
<comment type="caution">
    <text evidence="1">The sequence shown here is derived from an EMBL/GenBank/DDBJ whole genome shotgun (WGS) entry which is preliminary data.</text>
</comment>
<dbReference type="Proteomes" id="UP001305414">
    <property type="component" value="Unassembled WGS sequence"/>
</dbReference>
<reference evidence="1 2" key="1">
    <citation type="submission" date="2023-10" db="EMBL/GenBank/DDBJ databases">
        <title>Draft genome sequence of Xylaria bambusicola isolate GMP-LS, the root and basal stem rot pathogen of sugarcane in Indonesia.</title>
        <authorList>
            <person name="Selvaraj P."/>
            <person name="Muralishankar V."/>
            <person name="Muruganantham S."/>
            <person name="Sp S."/>
            <person name="Haryani S."/>
            <person name="Lau K.J.X."/>
            <person name="Naqvi N.I."/>
        </authorList>
    </citation>
    <scope>NUCLEOTIDE SEQUENCE [LARGE SCALE GENOMIC DNA]</scope>
    <source>
        <strain evidence="1">GMP-LS</strain>
    </source>
</reference>
<organism evidence="1 2">
    <name type="scientific">Xylaria bambusicola</name>
    <dbReference type="NCBI Taxonomy" id="326684"/>
    <lineage>
        <taxon>Eukaryota</taxon>
        <taxon>Fungi</taxon>
        <taxon>Dikarya</taxon>
        <taxon>Ascomycota</taxon>
        <taxon>Pezizomycotina</taxon>
        <taxon>Sordariomycetes</taxon>
        <taxon>Xylariomycetidae</taxon>
        <taxon>Xylariales</taxon>
        <taxon>Xylariaceae</taxon>
        <taxon>Xylaria</taxon>
    </lineage>
</organism>
<protein>
    <submittedName>
        <fullName evidence="1">Uncharacterized protein</fullName>
    </submittedName>
</protein>
<dbReference type="AlphaFoldDB" id="A0AAN7UBF3"/>
<dbReference type="EMBL" id="JAWHQM010000002">
    <property type="protein sequence ID" value="KAK5625438.1"/>
    <property type="molecule type" value="Genomic_DNA"/>
</dbReference>
<accession>A0AAN7UBF3</accession>
<gene>
    <name evidence="1" type="ORF">RRF57_001153</name>
</gene>
<proteinExistence type="predicted"/>
<evidence type="ECO:0000313" key="1">
    <source>
        <dbReference type="EMBL" id="KAK5625438.1"/>
    </source>
</evidence>
<keyword evidence="2" id="KW-1185">Reference proteome</keyword>
<sequence>MGCGEVLEKANSNDNALGACGALAAFILIRRRLLLTTAWWSRGTDASGGSAEENDHSSSSLDVASAAGGWGVTGFDENCGELRDTKGSLVF</sequence>